<dbReference type="EMBL" id="KB445550">
    <property type="protein sequence ID" value="EMD01106.1"/>
    <property type="molecule type" value="Genomic_DNA"/>
</dbReference>
<evidence type="ECO:0000313" key="6">
    <source>
        <dbReference type="Proteomes" id="UP000011761"/>
    </source>
</evidence>
<dbReference type="SUPFAM" id="SSF54495">
    <property type="entry name" value="UBC-like"/>
    <property type="match status" value="1"/>
</dbReference>
<evidence type="ECO:0000313" key="5">
    <source>
        <dbReference type="EMBL" id="EMD01106.1"/>
    </source>
</evidence>
<dbReference type="PANTHER" id="PTHR46116:SF15">
    <property type="entry name" value="(E3-INDEPENDENT) E2 UBIQUITIN-CONJUGATING ENZYME"/>
    <property type="match status" value="1"/>
</dbReference>
<dbReference type="InterPro" id="IPR057735">
    <property type="entry name" value="UBE2O-like_tSH3-B"/>
</dbReference>
<accession>M2NQ21</accession>
<keyword evidence="1" id="KW-0808">Transferase</keyword>
<proteinExistence type="predicted"/>
<evidence type="ECO:0000256" key="1">
    <source>
        <dbReference type="ARBA" id="ARBA00022679"/>
    </source>
</evidence>
<organism evidence="5 6">
    <name type="scientific">Baudoinia panamericana (strain UAMH 10762)</name>
    <name type="common">Angels' share fungus</name>
    <name type="synonym">Baudoinia compniacensis (strain UAMH 10762)</name>
    <dbReference type="NCBI Taxonomy" id="717646"/>
    <lineage>
        <taxon>Eukaryota</taxon>
        <taxon>Fungi</taxon>
        <taxon>Dikarya</taxon>
        <taxon>Ascomycota</taxon>
        <taxon>Pezizomycotina</taxon>
        <taxon>Dothideomycetes</taxon>
        <taxon>Dothideomycetidae</taxon>
        <taxon>Mycosphaerellales</taxon>
        <taxon>Teratosphaeriaceae</taxon>
        <taxon>Baudoinia</taxon>
    </lineage>
</organism>
<protein>
    <recommendedName>
        <fullName evidence="4">UBC core domain-containing protein</fullName>
    </recommendedName>
</protein>
<feature type="domain" description="UBC core" evidence="4">
    <location>
        <begin position="681"/>
        <end position="853"/>
    </location>
</feature>
<dbReference type="Pfam" id="PF00179">
    <property type="entry name" value="UQ_con"/>
    <property type="match status" value="1"/>
</dbReference>
<dbReference type="PANTHER" id="PTHR46116">
    <property type="entry name" value="(E3-INDEPENDENT) E2 UBIQUITIN-CONJUGATING ENZYME"/>
    <property type="match status" value="1"/>
</dbReference>
<dbReference type="STRING" id="717646.M2NQ21"/>
<feature type="compositionally biased region" description="Basic and acidic residues" evidence="3">
    <location>
        <begin position="638"/>
        <end position="648"/>
    </location>
</feature>
<dbReference type="RefSeq" id="XP_007672290.1">
    <property type="nucleotide sequence ID" value="XM_007674100.1"/>
</dbReference>
<dbReference type="OMA" id="EMWIEYE"/>
<keyword evidence="2" id="KW-0833">Ubl conjugation pathway</keyword>
<dbReference type="HOGENOM" id="CLU_005619_1_0_1"/>
<dbReference type="Pfam" id="PF23046">
    <property type="entry name" value="tSH3-B_UBE2O"/>
    <property type="match status" value="1"/>
</dbReference>
<feature type="compositionally biased region" description="Acidic residues" evidence="3">
    <location>
        <begin position="550"/>
        <end position="617"/>
    </location>
</feature>
<dbReference type="SMART" id="SM00212">
    <property type="entry name" value="UBCc"/>
    <property type="match status" value="1"/>
</dbReference>
<evidence type="ECO:0000256" key="3">
    <source>
        <dbReference type="SAM" id="MobiDB-lite"/>
    </source>
</evidence>
<dbReference type="AlphaFoldDB" id="M2NQ21"/>
<keyword evidence="6" id="KW-1185">Reference proteome</keyword>
<dbReference type="GeneID" id="19116005"/>
<dbReference type="Gene3D" id="3.10.110.10">
    <property type="entry name" value="Ubiquitin Conjugating Enzyme"/>
    <property type="match status" value="1"/>
</dbReference>
<dbReference type="OrthoDB" id="47801at2759"/>
<dbReference type="KEGG" id="bcom:BAUCODRAFT_62478"/>
<dbReference type="eggNOG" id="KOG0895">
    <property type="taxonomic scope" value="Eukaryota"/>
</dbReference>
<feature type="region of interest" description="Disordered" evidence="3">
    <location>
        <begin position="549"/>
        <end position="680"/>
    </location>
</feature>
<name>M2NQ21_BAUPA</name>
<dbReference type="PROSITE" id="PS50127">
    <property type="entry name" value="UBC_2"/>
    <property type="match status" value="1"/>
</dbReference>
<dbReference type="InterPro" id="IPR016135">
    <property type="entry name" value="UBQ-conjugating_enzyme/RWD"/>
</dbReference>
<evidence type="ECO:0000256" key="2">
    <source>
        <dbReference type="ARBA" id="ARBA00022786"/>
    </source>
</evidence>
<dbReference type="InterPro" id="IPR000608">
    <property type="entry name" value="UBC"/>
</dbReference>
<dbReference type="CDD" id="cd23837">
    <property type="entry name" value="UBCc_UBE2O"/>
    <property type="match status" value="1"/>
</dbReference>
<evidence type="ECO:0000259" key="4">
    <source>
        <dbReference type="PROSITE" id="PS50127"/>
    </source>
</evidence>
<gene>
    <name evidence="5" type="ORF">BAUCODRAFT_62478</name>
</gene>
<dbReference type="GO" id="GO:0061631">
    <property type="term" value="F:ubiquitin conjugating enzyme activity"/>
    <property type="evidence" value="ECO:0007669"/>
    <property type="project" value="TreeGrafter"/>
</dbReference>
<dbReference type="Proteomes" id="UP000011761">
    <property type="component" value="Unassembled WGS sequence"/>
</dbReference>
<sequence length="932" mass="103651">MDRLLYPDDLVAKRTDETKLGIVERTHSDVDSHSPHPQRGEEFRIKRDRDISGRTFRKFLKDGVPPKGTVLVRWHDDQRVKLVLSQKLKLLERVLLIGDVVKKDAKDAISGVVLNTFTRCSFFPSDIPDDSWKRPSTGVPPPLLEIPASELRSSETIVEEDIIVYEDWIGSVASILSQVTLRLADNCVVEISDELIEHPDESALGTFVTGDVVEAKKGDLRARGRWIFGSYSPNTPPIGTVVATRPTGVEVDWLQRRIGSTQGAEPSSVLERHELESPSFRVYERARPGPRPPVGLSHTTTVSQSDIDVQLGMRVRFRDLSGACVKYDGSRANGKLSRIDRSTTLGYDLNVFDVTSFETDVTVQWQDLSITKERSIDLVPDQSIDDEHSAWPGEVAHTLDLQDVPNLPGVRQPSKVGVVQSVNATDRMARIKWCLDATLQYATNLDEDTGSRQLITGVVGEANGDEEELSLYDVEAPAAMNVRRGDIVLIANKRWQDTVQARPNDLDWLGEIVDTHLDGTLRIRLGAADEVQDVCLRREDVVVAIRSDDTDVDSWDDDLEDDDDDDDEDDEDDEEEQGDEEPGAVYEDEDGTLLDAEEVQGGDWESAVEDEDEDETMPDAPPQQTPPTSTSPTPPDNHNARGEKDEPSSGKSTEPPPYEILDEAPPSSHHYASEPTTNNATHMKRVQKEHRILQTPSTIPQGVFIRTWESRLDLLRVLFIGPTDTPYADAPFMVDFYLSDKFSNKPPEAYFHSWPGDSALGGIGQGRVNPNLYEDGKICLSLLGTWDGEKGESWNANGSTLLQVVVSILGLVLVREPYFNEAGYEPLQGLESSQRPSALYNERTFLRSRTFVVSALRKLEDNGTGLEGVADVVAWNYKAAEGPRLIDRVVSATEDILKKSESADAELDGMTIMSKGACIPLRRVLERLRNLQ</sequence>
<reference evidence="5 6" key="1">
    <citation type="journal article" date="2012" name="PLoS Pathog.">
        <title>Diverse lifestyles and strategies of plant pathogenesis encoded in the genomes of eighteen Dothideomycetes fungi.</title>
        <authorList>
            <person name="Ohm R.A."/>
            <person name="Feau N."/>
            <person name="Henrissat B."/>
            <person name="Schoch C.L."/>
            <person name="Horwitz B.A."/>
            <person name="Barry K.W."/>
            <person name="Condon B.J."/>
            <person name="Copeland A.C."/>
            <person name="Dhillon B."/>
            <person name="Glaser F."/>
            <person name="Hesse C.N."/>
            <person name="Kosti I."/>
            <person name="LaButti K."/>
            <person name="Lindquist E.A."/>
            <person name="Lucas S."/>
            <person name="Salamov A.A."/>
            <person name="Bradshaw R.E."/>
            <person name="Ciuffetti L."/>
            <person name="Hamelin R.C."/>
            <person name="Kema G.H.J."/>
            <person name="Lawrence C."/>
            <person name="Scott J.A."/>
            <person name="Spatafora J.W."/>
            <person name="Turgeon B.G."/>
            <person name="de Wit P.J.G.M."/>
            <person name="Zhong S."/>
            <person name="Goodwin S.B."/>
            <person name="Grigoriev I.V."/>
        </authorList>
    </citation>
    <scope>NUCLEOTIDE SEQUENCE [LARGE SCALE GENOMIC DNA]</scope>
    <source>
        <strain evidence="5 6">UAMH 10762</strain>
    </source>
</reference>